<dbReference type="NCBIfam" id="NF041260">
    <property type="entry name" value="actino_IHF"/>
    <property type="match status" value="1"/>
</dbReference>
<evidence type="ECO:0000313" key="3">
    <source>
        <dbReference type="Proteomes" id="UP001597097"/>
    </source>
</evidence>
<dbReference type="InterPro" id="IPR055201">
    <property type="entry name" value="IHF-like_H2TH"/>
</dbReference>
<organism evidence="2 3">
    <name type="scientific">Nonomuraea guangzhouensis</name>
    <dbReference type="NCBI Taxonomy" id="1291555"/>
    <lineage>
        <taxon>Bacteria</taxon>
        <taxon>Bacillati</taxon>
        <taxon>Actinomycetota</taxon>
        <taxon>Actinomycetes</taxon>
        <taxon>Streptosporangiales</taxon>
        <taxon>Streptosporangiaceae</taxon>
        <taxon>Nonomuraea</taxon>
    </lineage>
</organism>
<dbReference type="Pfam" id="PF22525">
    <property type="entry name" value="H2TH_5"/>
    <property type="match status" value="1"/>
</dbReference>
<evidence type="ECO:0000313" key="2">
    <source>
        <dbReference type="EMBL" id="MFD1547252.1"/>
    </source>
</evidence>
<evidence type="ECO:0000259" key="1">
    <source>
        <dbReference type="Pfam" id="PF22525"/>
    </source>
</evidence>
<accession>A0ABW4H0F2</accession>
<keyword evidence="3" id="KW-1185">Reference proteome</keyword>
<feature type="domain" description="Integration host factor-like helix-two turn-helix" evidence="1">
    <location>
        <begin position="31"/>
        <end position="97"/>
    </location>
</feature>
<name>A0ABW4H0F2_9ACTN</name>
<dbReference type="Proteomes" id="UP001597097">
    <property type="component" value="Unassembled WGS sequence"/>
</dbReference>
<dbReference type="EMBL" id="JBHUCM010000073">
    <property type="protein sequence ID" value="MFD1547252.1"/>
    <property type="molecule type" value="Genomic_DNA"/>
</dbReference>
<reference evidence="3" key="1">
    <citation type="journal article" date="2019" name="Int. J. Syst. Evol. Microbiol.">
        <title>The Global Catalogue of Microorganisms (GCM) 10K type strain sequencing project: providing services to taxonomists for standard genome sequencing and annotation.</title>
        <authorList>
            <consortium name="The Broad Institute Genomics Platform"/>
            <consortium name="The Broad Institute Genome Sequencing Center for Infectious Disease"/>
            <person name="Wu L."/>
            <person name="Ma J."/>
        </authorList>
    </citation>
    <scope>NUCLEOTIDE SEQUENCE [LARGE SCALE GENOMIC DNA]</scope>
    <source>
        <strain evidence="3">CGMCC 1.15399</strain>
    </source>
</reference>
<dbReference type="RefSeq" id="WP_219539857.1">
    <property type="nucleotide sequence ID" value="NZ_JAHKRM010000082.1"/>
</dbReference>
<dbReference type="InterPro" id="IPR047806">
    <property type="entry name" value="IHF_actinobact"/>
</dbReference>
<protein>
    <submittedName>
        <fullName evidence="2">Integration host factor, actinobacterial type</fullName>
    </submittedName>
</protein>
<comment type="caution">
    <text evidence="2">The sequence shown here is derived from an EMBL/GenBank/DDBJ whole genome shotgun (WGS) entry which is preliminary data.</text>
</comment>
<gene>
    <name evidence="2" type="primary">mihF</name>
    <name evidence="2" type="ORF">ACFSJ0_60185</name>
</gene>
<proteinExistence type="predicted"/>
<sequence length="101" mass="10728">MFSSRWSSGTKALEKAAEARTARGALLAGVRSGTTSAAEVFDRRGEELVKKTRVVQVLRAVPGYGPARVAALMAVSGVTEKRRVGGLTSQQRERLVQALAS</sequence>